<dbReference type="InterPro" id="IPR036915">
    <property type="entry name" value="Cyclin-like_sf"/>
</dbReference>
<dbReference type="AlphaFoldDB" id="A0A7J7M7A2"/>
<dbReference type="Pfam" id="PF00134">
    <property type="entry name" value="Cyclin_N"/>
    <property type="match status" value="1"/>
</dbReference>
<dbReference type="Gene3D" id="1.10.472.10">
    <property type="entry name" value="Cyclin-like"/>
    <property type="match status" value="1"/>
</dbReference>
<feature type="domain" description="Cyclin N-terminal" evidence="1">
    <location>
        <begin position="55"/>
        <end position="120"/>
    </location>
</feature>
<accession>A0A7J7M7A2</accession>
<protein>
    <recommendedName>
        <fullName evidence="1">Cyclin N-terminal domain-containing protein</fullName>
    </recommendedName>
</protein>
<dbReference type="OrthoDB" id="1923367at2759"/>
<keyword evidence="3" id="KW-1185">Reference proteome</keyword>
<dbReference type="InterPro" id="IPR006671">
    <property type="entry name" value="Cyclin_N"/>
</dbReference>
<proteinExistence type="predicted"/>
<evidence type="ECO:0000313" key="3">
    <source>
        <dbReference type="Proteomes" id="UP000541444"/>
    </source>
</evidence>
<dbReference type="EMBL" id="JACGCM010001726">
    <property type="protein sequence ID" value="KAF6150755.1"/>
    <property type="molecule type" value="Genomic_DNA"/>
</dbReference>
<name>A0A7J7M7A2_9MAGN</name>
<evidence type="ECO:0000259" key="1">
    <source>
        <dbReference type="Pfam" id="PF00134"/>
    </source>
</evidence>
<organism evidence="2 3">
    <name type="scientific">Kingdonia uniflora</name>
    <dbReference type="NCBI Taxonomy" id="39325"/>
    <lineage>
        <taxon>Eukaryota</taxon>
        <taxon>Viridiplantae</taxon>
        <taxon>Streptophyta</taxon>
        <taxon>Embryophyta</taxon>
        <taxon>Tracheophyta</taxon>
        <taxon>Spermatophyta</taxon>
        <taxon>Magnoliopsida</taxon>
        <taxon>Ranunculales</taxon>
        <taxon>Circaeasteraceae</taxon>
        <taxon>Kingdonia</taxon>
    </lineage>
</organism>
<evidence type="ECO:0000313" key="2">
    <source>
        <dbReference type="EMBL" id="KAF6150755.1"/>
    </source>
</evidence>
<sequence length="208" mass="23833">MPFFSLIFVFLLLIPVFALVKFVYFLSRFIKVSNVSCCSNTRFKRGNDIENCLLHPLRECNLQLFALISIWISSKIHNTSPLSIKSLKSLGDEFIKEQHFTTRDFLEAEVIFMQVLDFEIGASNIAFIFLEELLIQFRELSRIGDLVKFEACINIMDLLYETEDASVLYSSPRALAAAVLVASYVITAPKQQLEFPLLPWSKTLSNLF</sequence>
<dbReference type="SUPFAM" id="SSF47954">
    <property type="entry name" value="Cyclin-like"/>
    <property type="match status" value="1"/>
</dbReference>
<gene>
    <name evidence="2" type="ORF">GIB67_020838</name>
</gene>
<reference evidence="2 3" key="1">
    <citation type="journal article" date="2020" name="IScience">
        <title>Genome Sequencing of the Endangered Kingdonia uniflora (Circaeasteraceae, Ranunculales) Reveals Potential Mechanisms of Evolutionary Specialization.</title>
        <authorList>
            <person name="Sun Y."/>
            <person name="Deng T."/>
            <person name="Zhang A."/>
            <person name="Moore M.J."/>
            <person name="Landis J.B."/>
            <person name="Lin N."/>
            <person name="Zhang H."/>
            <person name="Zhang X."/>
            <person name="Huang J."/>
            <person name="Zhang X."/>
            <person name="Sun H."/>
            <person name="Wang H."/>
        </authorList>
    </citation>
    <scope>NUCLEOTIDE SEQUENCE [LARGE SCALE GENOMIC DNA]</scope>
    <source>
        <strain evidence="2">TB1705</strain>
        <tissue evidence="2">Leaf</tissue>
    </source>
</reference>
<dbReference type="Proteomes" id="UP000541444">
    <property type="component" value="Unassembled WGS sequence"/>
</dbReference>
<comment type="caution">
    <text evidence="2">The sequence shown here is derived from an EMBL/GenBank/DDBJ whole genome shotgun (WGS) entry which is preliminary data.</text>
</comment>